<sequence length="225" mass="25008">AQVLVRNTELFKEAGLDPAKPPKTWDEFLEYAQALTVDKDGDFKVDQWGFGMIGAKSPGFELRFSPFVWSFGGDYLTEDMKHSALDTPEAVEAISFFVSLYREYGVAPPGATAFGPFDVRTQLAQEKVAMNIGSGWTVPIVDSINPDLGASEVLEYSAVPVKRKAITSAWLSAWIISPNSKNPEEAWEWTKFITSKEMELKWFRDASVLSARQDVSGVSPEILED</sequence>
<dbReference type="EMBL" id="BARV01036817">
    <property type="protein sequence ID" value="GAI57361.1"/>
    <property type="molecule type" value="Genomic_DNA"/>
</dbReference>
<name>X1QRC9_9ZZZZ</name>
<dbReference type="InterPro" id="IPR050490">
    <property type="entry name" value="Bact_solute-bd_prot1"/>
</dbReference>
<reference evidence="1" key="1">
    <citation type="journal article" date="2014" name="Front. Microbiol.">
        <title>High frequency of phylogenetically diverse reductive dehalogenase-homologous genes in deep subseafloor sedimentary metagenomes.</title>
        <authorList>
            <person name="Kawai M."/>
            <person name="Futagami T."/>
            <person name="Toyoda A."/>
            <person name="Takaki Y."/>
            <person name="Nishi S."/>
            <person name="Hori S."/>
            <person name="Arai W."/>
            <person name="Tsubouchi T."/>
            <person name="Morono Y."/>
            <person name="Uchiyama I."/>
            <person name="Ito T."/>
            <person name="Fujiyama A."/>
            <person name="Inagaki F."/>
            <person name="Takami H."/>
        </authorList>
    </citation>
    <scope>NUCLEOTIDE SEQUENCE</scope>
    <source>
        <strain evidence="1">Expedition CK06-06</strain>
    </source>
</reference>
<comment type="caution">
    <text evidence="1">The sequence shown here is derived from an EMBL/GenBank/DDBJ whole genome shotgun (WGS) entry which is preliminary data.</text>
</comment>
<dbReference type="PANTHER" id="PTHR43649:SF12">
    <property type="entry name" value="DIACETYLCHITOBIOSE BINDING PROTEIN DASA"/>
    <property type="match status" value="1"/>
</dbReference>
<organism evidence="1">
    <name type="scientific">marine sediment metagenome</name>
    <dbReference type="NCBI Taxonomy" id="412755"/>
    <lineage>
        <taxon>unclassified sequences</taxon>
        <taxon>metagenomes</taxon>
        <taxon>ecological metagenomes</taxon>
    </lineage>
</organism>
<evidence type="ECO:0008006" key="2">
    <source>
        <dbReference type="Google" id="ProtNLM"/>
    </source>
</evidence>
<dbReference type="Pfam" id="PF01547">
    <property type="entry name" value="SBP_bac_1"/>
    <property type="match status" value="1"/>
</dbReference>
<protein>
    <recommendedName>
        <fullName evidence="2">Extracellular solute-binding protein</fullName>
    </recommendedName>
</protein>
<feature type="non-terminal residue" evidence="1">
    <location>
        <position position="225"/>
    </location>
</feature>
<dbReference type="AlphaFoldDB" id="X1QRC9"/>
<evidence type="ECO:0000313" key="1">
    <source>
        <dbReference type="EMBL" id="GAI57361.1"/>
    </source>
</evidence>
<dbReference type="Gene3D" id="3.40.190.10">
    <property type="entry name" value="Periplasmic binding protein-like II"/>
    <property type="match status" value="2"/>
</dbReference>
<dbReference type="InterPro" id="IPR006059">
    <property type="entry name" value="SBP"/>
</dbReference>
<feature type="non-terminal residue" evidence="1">
    <location>
        <position position="1"/>
    </location>
</feature>
<dbReference type="PANTHER" id="PTHR43649">
    <property type="entry name" value="ARABINOSE-BINDING PROTEIN-RELATED"/>
    <property type="match status" value="1"/>
</dbReference>
<proteinExistence type="predicted"/>
<dbReference type="SUPFAM" id="SSF53850">
    <property type="entry name" value="Periplasmic binding protein-like II"/>
    <property type="match status" value="1"/>
</dbReference>
<gene>
    <name evidence="1" type="ORF">S06H3_57105</name>
</gene>
<accession>X1QRC9</accession>